<evidence type="ECO:0000256" key="1">
    <source>
        <dbReference type="SAM" id="Phobius"/>
    </source>
</evidence>
<feature type="transmembrane region" description="Helical" evidence="1">
    <location>
        <begin position="17"/>
        <end position="35"/>
    </location>
</feature>
<evidence type="ECO:0000313" key="2">
    <source>
        <dbReference type="EMBL" id="CUN11509.1"/>
    </source>
</evidence>
<keyword evidence="1" id="KW-1133">Transmembrane helix</keyword>
<dbReference type="AlphaFoldDB" id="A0A173U9Q9"/>
<dbReference type="InterPro" id="IPR025324">
    <property type="entry name" value="DUF4230"/>
</dbReference>
<evidence type="ECO:0000313" key="3">
    <source>
        <dbReference type="Proteomes" id="UP000095492"/>
    </source>
</evidence>
<evidence type="ECO:0008006" key="4">
    <source>
        <dbReference type="Google" id="ProtNLM"/>
    </source>
</evidence>
<organism evidence="2 3">
    <name type="scientific">Eubacterium ramulus</name>
    <dbReference type="NCBI Taxonomy" id="39490"/>
    <lineage>
        <taxon>Bacteria</taxon>
        <taxon>Bacillati</taxon>
        <taxon>Bacillota</taxon>
        <taxon>Clostridia</taxon>
        <taxon>Eubacteriales</taxon>
        <taxon>Eubacteriaceae</taxon>
        <taxon>Eubacterium</taxon>
    </lineage>
</organism>
<reference evidence="2 3" key="1">
    <citation type="submission" date="2015-09" db="EMBL/GenBank/DDBJ databases">
        <authorList>
            <consortium name="Pathogen Informatics"/>
        </authorList>
    </citation>
    <scope>NUCLEOTIDE SEQUENCE [LARGE SCALE GENOMIC DNA]</scope>
    <source>
        <strain evidence="2 3">2789STDY5608891</strain>
    </source>
</reference>
<dbReference type="Proteomes" id="UP000095492">
    <property type="component" value="Unassembled WGS sequence"/>
</dbReference>
<sequence>MKTNNKLNKIRSKAKDVCVWIVIGLVIGCIVGWSTHTAIYNITHKEPEVSVGYVTGKLENIGELATQKLTYSGKVPLEEGSIPFITKKGFVMEYNATIKVGIDVEAIKVDIKNDKVIVSVPHTKLLDTPHVDPSSIKYVDEKKAIFNWTTKEDVAKAIEEAENDIAENEAIDLQGLFANGDENLETLIHNLLDDVVGDKEVEVKFMD</sequence>
<protein>
    <recommendedName>
        <fullName evidence="4">DUF4230 domain-containing protein</fullName>
    </recommendedName>
</protein>
<accession>A0A173U9Q9</accession>
<dbReference type="Pfam" id="PF14014">
    <property type="entry name" value="DUF4230"/>
    <property type="match status" value="1"/>
</dbReference>
<keyword evidence="1" id="KW-0812">Transmembrane</keyword>
<name>A0A173U9Q9_EUBRA</name>
<keyword evidence="1" id="KW-0472">Membrane</keyword>
<dbReference type="RefSeq" id="WP_055290424.1">
    <property type="nucleotide sequence ID" value="NZ_CP173382.1"/>
</dbReference>
<gene>
    <name evidence="2" type="ORF">ERS852448_01937</name>
</gene>
<dbReference type="OrthoDB" id="2067696at2"/>
<proteinExistence type="predicted"/>
<dbReference type="GeneID" id="97389765"/>
<dbReference type="STRING" id="39490.ERS852448_01937"/>
<dbReference type="PROSITE" id="PS51257">
    <property type="entry name" value="PROKAR_LIPOPROTEIN"/>
    <property type="match status" value="1"/>
</dbReference>
<dbReference type="EMBL" id="CYYA01000012">
    <property type="protein sequence ID" value="CUN11509.1"/>
    <property type="molecule type" value="Genomic_DNA"/>
</dbReference>